<dbReference type="Pfam" id="PF00379">
    <property type="entry name" value="Chitin_bind_4"/>
    <property type="match status" value="1"/>
</dbReference>
<dbReference type="InterPro" id="IPR050468">
    <property type="entry name" value="Cuticle_Struct_Prot"/>
</dbReference>
<evidence type="ECO:0000256" key="2">
    <source>
        <dbReference type="SAM" id="MobiDB-lite"/>
    </source>
</evidence>
<keyword evidence="1" id="KW-0193">Cuticle</keyword>
<evidence type="ECO:0000256" key="1">
    <source>
        <dbReference type="PROSITE-ProRule" id="PRU00497"/>
    </source>
</evidence>
<accession>A0A7R9FG77</accession>
<feature type="compositionally biased region" description="Low complexity" evidence="2">
    <location>
        <begin position="217"/>
        <end position="271"/>
    </location>
</feature>
<feature type="compositionally biased region" description="Polar residues" evidence="2">
    <location>
        <begin position="112"/>
        <end position="121"/>
    </location>
</feature>
<name>A0A7R9FG77_9NEOP</name>
<proteinExistence type="predicted"/>
<feature type="compositionally biased region" description="Polar residues" evidence="2">
    <location>
        <begin position="174"/>
        <end position="186"/>
    </location>
</feature>
<dbReference type="PROSITE" id="PS51155">
    <property type="entry name" value="CHIT_BIND_RR_2"/>
    <property type="match status" value="1"/>
</dbReference>
<protein>
    <submittedName>
        <fullName evidence="3">Uncharacterized protein</fullName>
    </submittedName>
</protein>
<feature type="compositionally biased region" description="Polar residues" evidence="2">
    <location>
        <begin position="291"/>
        <end position="304"/>
    </location>
</feature>
<organism evidence="3">
    <name type="scientific">Timema tahoe</name>
    <dbReference type="NCBI Taxonomy" id="61484"/>
    <lineage>
        <taxon>Eukaryota</taxon>
        <taxon>Metazoa</taxon>
        <taxon>Ecdysozoa</taxon>
        <taxon>Arthropoda</taxon>
        <taxon>Hexapoda</taxon>
        <taxon>Insecta</taxon>
        <taxon>Pterygota</taxon>
        <taxon>Neoptera</taxon>
        <taxon>Polyneoptera</taxon>
        <taxon>Phasmatodea</taxon>
        <taxon>Timematodea</taxon>
        <taxon>Timematoidea</taxon>
        <taxon>Timematidae</taxon>
        <taxon>Timema</taxon>
    </lineage>
</organism>
<reference evidence="3" key="1">
    <citation type="submission" date="2020-11" db="EMBL/GenBank/DDBJ databases">
        <authorList>
            <person name="Tran Van P."/>
        </authorList>
    </citation>
    <scope>NUCLEOTIDE SEQUENCE</scope>
</reference>
<evidence type="ECO:0000313" key="3">
    <source>
        <dbReference type="EMBL" id="CAD7453047.1"/>
    </source>
</evidence>
<dbReference type="PANTHER" id="PTHR10380:SF205">
    <property type="entry name" value="CUTICULAR PROTEIN 97EB"/>
    <property type="match status" value="1"/>
</dbReference>
<feature type="compositionally biased region" description="Basic and acidic residues" evidence="2">
    <location>
        <begin position="100"/>
        <end position="109"/>
    </location>
</feature>
<dbReference type="GO" id="GO:0062129">
    <property type="term" value="C:chitin-based extracellular matrix"/>
    <property type="evidence" value="ECO:0007669"/>
    <property type="project" value="TreeGrafter"/>
</dbReference>
<feature type="region of interest" description="Disordered" evidence="2">
    <location>
        <begin position="100"/>
        <end position="121"/>
    </location>
</feature>
<sequence length="304" mass="33954">MVTQCRFLYEAAYYPSVLHTSGTLGVFTVTLVCVAQAQYNNNNQYTTPVPILKQINKHNEDGSYSYGYEAADGSYKIESKHPTGEVRLGVCDTDKGRRLFTRPRFEPRSSHPRQSGSTRTSALTNYATEAGQLAVYGKYGYVDDSGSVREVEYGASRRGFEPSGSDINVPPPTLQNSYTGSNSVSGNDYDDGQYHEDPSVYYKNTNYNSAPRQSLFNNPTPAPQQNYNYNPPARQQQYYDPPAPQRNYYNPPAQQYNPPQRYNPPQQYNAPRPAPARVDPNQFAGHPATSFDVNTGSYSLSYSG</sequence>
<dbReference type="AlphaFoldDB" id="A0A7R9FG77"/>
<gene>
    <name evidence="3" type="ORF">TTEB3V08_LOCUS1201</name>
</gene>
<dbReference type="PANTHER" id="PTHR10380">
    <property type="entry name" value="CUTICLE PROTEIN"/>
    <property type="match status" value="1"/>
</dbReference>
<dbReference type="GO" id="GO:0008010">
    <property type="term" value="F:structural constituent of chitin-based larval cuticle"/>
    <property type="evidence" value="ECO:0007669"/>
    <property type="project" value="TreeGrafter"/>
</dbReference>
<feature type="compositionally biased region" description="Polar residues" evidence="2">
    <location>
        <begin position="202"/>
        <end position="216"/>
    </location>
</feature>
<feature type="region of interest" description="Disordered" evidence="2">
    <location>
        <begin position="157"/>
        <end position="304"/>
    </location>
</feature>
<dbReference type="EMBL" id="OE000241">
    <property type="protein sequence ID" value="CAD7453047.1"/>
    <property type="molecule type" value="Genomic_DNA"/>
</dbReference>
<dbReference type="InterPro" id="IPR000618">
    <property type="entry name" value="Insect_cuticle"/>
</dbReference>